<reference evidence="12 13" key="3">
    <citation type="submission" date="2014-12" db="EMBL/GenBank/DDBJ databases">
        <authorList>
            <person name="Jaenicke S."/>
        </authorList>
    </citation>
    <scope>NUCLEOTIDE SEQUENCE [LARGE SCALE GENOMIC DNA]</scope>
</reference>
<evidence type="ECO:0000259" key="6">
    <source>
        <dbReference type="Pfam" id="PF05175"/>
    </source>
</evidence>
<sequence>MCPLKTTHEASPLNMNISKALHEAKKVLRNRGVRNALESELLLSYVLGVDRVYLHIHAQEELEEFAFERFMHMVRVRAKGRPIEYITNEVSFYGRTFFVDERVLIPRPETEILVGQASKLIQDYGIKNVVEVGIGSGVIAVSLAMANPKISILATDISMDALEVASMNISTFNLQERIELFQTSLLEGVDIKARTLVVSNPPYVPLDYPLDESVRYEPEIALYGGEDGDEILKVLIDEAASKRVKYLACEMGYNHKASLNEHLGVQKYYPNFYTDYAGLDRGFVATRQI</sequence>
<dbReference type="InterPro" id="IPR019874">
    <property type="entry name" value="RF_methyltr_PrmC"/>
</dbReference>
<dbReference type="Proteomes" id="UP000045175">
    <property type="component" value="Unassembled WGS sequence"/>
</dbReference>
<reference evidence="9" key="1">
    <citation type="submission" date="2014-12" db="EMBL/GenBank/DDBJ databases">
        <title>Whole genome sequences of four Staphylococcus schleiferi canine isolates.</title>
        <authorList>
            <person name="Misic A.M."/>
            <person name="Cain C."/>
            <person name="Morris D.O."/>
            <person name="Rankin S."/>
            <person name="Beiting D."/>
        </authorList>
    </citation>
    <scope>NUCLEOTIDE SEQUENCE</scope>
    <source>
        <strain evidence="8">ASB11</strain>
        <strain evidence="9">ASB13</strain>
        <strain evidence="10">ASB9</strain>
    </source>
</reference>
<keyword evidence="4" id="KW-0949">S-adenosyl-L-methionine</keyword>
<evidence type="ECO:0000256" key="1">
    <source>
        <dbReference type="ARBA" id="ARBA00012771"/>
    </source>
</evidence>
<evidence type="ECO:0000313" key="11">
    <source>
        <dbReference type="Proteomes" id="UP000038622"/>
    </source>
</evidence>
<dbReference type="NCBIfam" id="TIGR03534">
    <property type="entry name" value="RF_mod_PrmC"/>
    <property type="match status" value="1"/>
</dbReference>
<dbReference type="EMBL" id="CDML01000011">
    <property type="protein sequence ID" value="CRF40736.1"/>
    <property type="molecule type" value="Genomic_DNA"/>
</dbReference>
<dbReference type="STRING" id="1578720.HAL011_04980"/>
<dbReference type="Pfam" id="PF05175">
    <property type="entry name" value="MTS"/>
    <property type="match status" value="1"/>
</dbReference>
<evidence type="ECO:0000256" key="3">
    <source>
        <dbReference type="ARBA" id="ARBA00022679"/>
    </source>
</evidence>
<dbReference type="Gene3D" id="1.10.8.10">
    <property type="entry name" value="DNA helicase RuvA subunit, C-terminal domain"/>
    <property type="match status" value="1"/>
</dbReference>
<feature type="domain" description="Methyltransferase small" evidence="6">
    <location>
        <begin position="126"/>
        <end position="203"/>
    </location>
</feature>
<keyword evidence="3 9" id="KW-0808">Transferase</keyword>
<keyword evidence="2 9" id="KW-0489">Methyltransferase</keyword>
<protein>
    <recommendedName>
        <fullName evidence="1">peptide chain release factor N(5)-glutamine methyltransferase</fullName>
        <ecNumber evidence="1">2.1.1.297</ecNumber>
    </recommendedName>
</protein>
<dbReference type="SUPFAM" id="SSF53335">
    <property type="entry name" value="S-adenosyl-L-methionine-dependent methyltransferases"/>
    <property type="match status" value="1"/>
</dbReference>
<dbReference type="InterPro" id="IPR029063">
    <property type="entry name" value="SAM-dependent_MTases_sf"/>
</dbReference>
<name>A0A0K2XC36_9HELI</name>
<dbReference type="InterPro" id="IPR040758">
    <property type="entry name" value="PrmC_N"/>
</dbReference>
<dbReference type="GO" id="GO:0102559">
    <property type="term" value="F:peptide chain release factor N(5)-glutamine methyltransferase activity"/>
    <property type="evidence" value="ECO:0007669"/>
    <property type="project" value="UniProtKB-EC"/>
</dbReference>
<dbReference type="NCBIfam" id="TIGR00536">
    <property type="entry name" value="hemK_fam"/>
    <property type="match status" value="1"/>
</dbReference>
<dbReference type="Gene3D" id="3.40.50.150">
    <property type="entry name" value="Vaccinia Virus protein VP39"/>
    <property type="match status" value="1"/>
</dbReference>
<evidence type="ECO:0000256" key="4">
    <source>
        <dbReference type="ARBA" id="ARBA00022691"/>
    </source>
</evidence>
<evidence type="ECO:0000313" key="9">
    <source>
        <dbReference type="EMBL" id="CRF43128.1"/>
    </source>
</evidence>
<dbReference type="InterPro" id="IPR004556">
    <property type="entry name" value="HemK-like"/>
</dbReference>
<dbReference type="PROSITE" id="PS00092">
    <property type="entry name" value="N6_MTASE"/>
    <property type="match status" value="1"/>
</dbReference>
<dbReference type="GO" id="GO:0032259">
    <property type="term" value="P:methylation"/>
    <property type="evidence" value="ECO:0007669"/>
    <property type="project" value="UniProtKB-KW"/>
</dbReference>
<evidence type="ECO:0000256" key="5">
    <source>
        <dbReference type="ARBA" id="ARBA00048391"/>
    </source>
</evidence>
<feature type="domain" description="Release factor glutamine methyltransferase N-terminal" evidence="7">
    <location>
        <begin position="20"/>
        <end position="87"/>
    </location>
</feature>
<dbReference type="InterPro" id="IPR050320">
    <property type="entry name" value="N5-glutamine_MTase"/>
</dbReference>
<dbReference type="Pfam" id="PF17827">
    <property type="entry name" value="PrmC_N"/>
    <property type="match status" value="1"/>
</dbReference>
<dbReference type="Proteomes" id="UP000038622">
    <property type="component" value="Unassembled WGS sequence"/>
</dbReference>
<accession>A0A0K2XC36</accession>
<dbReference type="EC" id="2.1.1.297" evidence="1"/>
<evidence type="ECO:0000313" key="12">
    <source>
        <dbReference type="Proteomes" id="UP000041394"/>
    </source>
</evidence>
<evidence type="ECO:0000256" key="2">
    <source>
        <dbReference type="ARBA" id="ARBA00022603"/>
    </source>
</evidence>
<dbReference type="CDD" id="cd02440">
    <property type="entry name" value="AdoMet_MTases"/>
    <property type="match status" value="1"/>
</dbReference>
<dbReference type="EMBL" id="CDMH01000057">
    <property type="protein sequence ID" value="CRF43128.1"/>
    <property type="molecule type" value="Genomic_DNA"/>
</dbReference>
<proteinExistence type="predicted"/>
<evidence type="ECO:0000259" key="7">
    <source>
        <dbReference type="Pfam" id="PF17827"/>
    </source>
</evidence>
<dbReference type="PANTHER" id="PTHR18895">
    <property type="entry name" value="HEMK METHYLTRANSFERASE"/>
    <property type="match status" value="1"/>
</dbReference>
<dbReference type="InterPro" id="IPR007848">
    <property type="entry name" value="Small_mtfrase_dom"/>
</dbReference>
<reference evidence="11" key="2">
    <citation type="submission" date="2014-12" db="EMBL/GenBank/DDBJ databases">
        <authorList>
            <person name="Smet A."/>
        </authorList>
    </citation>
    <scope>NUCLEOTIDE SEQUENCE [LARGE SCALE GENOMIC DNA]</scope>
</reference>
<dbReference type="Proteomes" id="UP000041394">
    <property type="component" value="Unassembled WGS sequence"/>
</dbReference>
<keyword evidence="11" id="KW-1185">Reference proteome</keyword>
<evidence type="ECO:0000313" key="10">
    <source>
        <dbReference type="EMBL" id="CRF44357.1"/>
    </source>
</evidence>
<dbReference type="InterPro" id="IPR002052">
    <property type="entry name" value="DNA_methylase_N6_adenine_CS"/>
</dbReference>
<dbReference type="GO" id="GO:0003676">
    <property type="term" value="F:nucleic acid binding"/>
    <property type="evidence" value="ECO:0007669"/>
    <property type="project" value="InterPro"/>
</dbReference>
<evidence type="ECO:0000313" key="13">
    <source>
        <dbReference type="Proteomes" id="UP000045175"/>
    </source>
</evidence>
<comment type="catalytic activity">
    <reaction evidence="5">
        <text>L-glutaminyl-[peptide chain release factor] + S-adenosyl-L-methionine = N(5)-methyl-L-glutaminyl-[peptide chain release factor] + S-adenosyl-L-homocysteine + H(+)</text>
        <dbReference type="Rhea" id="RHEA:42896"/>
        <dbReference type="Rhea" id="RHEA-COMP:10271"/>
        <dbReference type="Rhea" id="RHEA-COMP:10272"/>
        <dbReference type="ChEBI" id="CHEBI:15378"/>
        <dbReference type="ChEBI" id="CHEBI:30011"/>
        <dbReference type="ChEBI" id="CHEBI:57856"/>
        <dbReference type="ChEBI" id="CHEBI:59789"/>
        <dbReference type="ChEBI" id="CHEBI:61891"/>
        <dbReference type="EC" id="2.1.1.297"/>
    </reaction>
</comment>
<evidence type="ECO:0000313" key="8">
    <source>
        <dbReference type="EMBL" id="CRF40736.1"/>
    </source>
</evidence>
<organism evidence="9 13">
    <name type="scientific">Helicobacter ailurogastricus</name>
    <dbReference type="NCBI Taxonomy" id="1578720"/>
    <lineage>
        <taxon>Bacteria</taxon>
        <taxon>Pseudomonadati</taxon>
        <taxon>Campylobacterota</taxon>
        <taxon>Epsilonproteobacteria</taxon>
        <taxon>Campylobacterales</taxon>
        <taxon>Helicobacteraceae</taxon>
        <taxon>Helicobacter</taxon>
    </lineage>
</organism>
<dbReference type="AlphaFoldDB" id="A0A0K2XC36"/>
<dbReference type="PANTHER" id="PTHR18895:SF74">
    <property type="entry name" value="MTRF1L RELEASE FACTOR GLUTAMINE METHYLTRANSFERASE"/>
    <property type="match status" value="1"/>
</dbReference>
<dbReference type="EMBL" id="CDMN01000034">
    <property type="protein sequence ID" value="CRF44357.1"/>
    <property type="molecule type" value="Genomic_DNA"/>
</dbReference>
<gene>
    <name evidence="8" type="ORF">HAL011_04980</name>
    <name evidence="9" type="ORF">HAL013_13520</name>
    <name evidence="10" type="ORF">HAL09_09340</name>
</gene>